<comment type="caution">
    <text evidence="1">The sequence shown here is derived from an EMBL/GenBank/DDBJ whole genome shotgun (WGS) entry which is preliminary data.</text>
</comment>
<gene>
    <name evidence="1" type="ORF">CDAR_373801</name>
</gene>
<reference evidence="1 2" key="1">
    <citation type="submission" date="2021-06" db="EMBL/GenBank/DDBJ databases">
        <title>Caerostris darwini draft genome.</title>
        <authorList>
            <person name="Kono N."/>
            <person name="Arakawa K."/>
        </authorList>
    </citation>
    <scope>NUCLEOTIDE SEQUENCE [LARGE SCALE GENOMIC DNA]</scope>
</reference>
<accession>A0AAV4QFW9</accession>
<evidence type="ECO:0000313" key="2">
    <source>
        <dbReference type="Proteomes" id="UP001054837"/>
    </source>
</evidence>
<evidence type="ECO:0000313" key="1">
    <source>
        <dbReference type="EMBL" id="GIY08963.1"/>
    </source>
</evidence>
<evidence type="ECO:0008006" key="3">
    <source>
        <dbReference type="Google" id="ProtNLM"/>
    </source>
</evidence>
<organism evidence="1 2">
    <name type="scientific">Caerostris darwini</name>
    <dbReference type="NCBI Taxonomy" id="1538125"/>
    <lineage>
        <taxon>Eukaryota</taxon>
        <taxon>Metazoa</taxon>
        <taxon>Ecdysozoa</taxon>
        <taxon>Arthropoda</taxon>
        <taxon>Chelicerata</taxon>
        <taxon>Arachnida</taxon>
        <taxon>Araneae</taxon>
        <taxon>Araneomorphae</taxon>
        <taxon>Entelegynae</taxon>
        <taxon>Araneoidea</taxon>
        <taxon>Araneidae</taxon>
        <taxon>Caerostris</taxon>
    </lineage>
</organism>
<sequence length="150" mass="16543">MFTSSLTRPVHFNRCSGEASSELQLVHIGKVLYHLSKARHLMCTCKSTIGGLGNSISYGSKDTTWSLPIISRYIRDVFLGQTIGNFIAIEFNHGKRKSGTASEDQRSGIFEGRSLNRPPYLQILAKHNGIAFTLLPGECIFFPNAAGNRP</sequence>
<keyword evidence="2" id="KW-1185">Reference proteome</keyword>
<dbReference type="Proteomes" id="UP001054837">
    <property type="component" value="Unassembled WGS sequence"/>
</dbReference>
<protein>
    <recommendedName>
        <fullName evidence="3">Ribosomal protein L2</fullName>
    </recommendedName>
</protein>
<proteinExistence type="predicted"/>
<dbReference type="AlphaFoldDB" id="A0AAV4QFW9"/>
<name>A0AAV4QFW9_9ARAC</name>
<dbReference type="EMBL" id="BPLQ01004569">
    <property type="protein sequence ID" value="GIY08963.1"/>
    <property type="molecule type" value="Genomic_DNA"/>
</dbReference>